<feature type="domain" description="BstA-like C-terminal" evidence="1">
    <location>
        <begin position="159"/>
        <end position="282"/>
    </location>
</feature>
<evidence type="ECO:0000313" key="2">
    <source>
        <dbReference type="EMBL" id="WWO44549.1"/>
    </source>
</evidence>
<accession>A0ABZ2GKF2</accession>
<reference evidence="2 3" key="1">
    <citation type="submission" date="2024-01" db="EMBL/GenBank/DDBJ databases">
        <title>Draft genome sequences of nine bacterial species from freshwater ponds near Washington, DC.</title>
        <authorList>
            <person name="Pavloudi C."/>
            <person name="Oliver L."/>
            <person name="Slattery K."/>
            <person name="Lissner G."/>
            <person name="Saw J.H."/>
        </authorList>
    </citation>
    <scope>NUCLEOTIDE SEQUENCE [LARGE SCALE GENOMIC DNA]</scope>
    <source>
        <strain evidence="3">TB1-E2</strain>
    </source>
</reference>
<gene>
    <name evidence="2" type="ORF">OPV09_17670</name>
</gene>
<protein>
    <recommendedName>
        <fullName evidence="1">BstA-like C-terminal domain-containing protein</fullName>
    </recommendedName>
</protein>
<organism evidence="2 3">
    <name type="scientific">Janthinobacterium aestuarii</name>
    <dbReference type="NCBI Taxonomy" id="2985511"/>
    <lineage>
        <taxon>Bacteria</taxon>
        <taxon>Pseudomonadati</taxon>
        <taxon>Pseudomonadota</taxon>
        <taxon>Betaproteobacteria</taxon>
        <taxon>Burkholderiales</taxon>
        <taxon>Oxalobacteraceae</taxon>
        <taxon>Janthinobacterium</taxon>
    </lineage>
</organism>
<evidence type="ECO:0000313" key="3">
    <source>
        <dbReference type="Proteomes" id="UP001373909"/>
    </source>
</evidence>
<dbReference type="Proteomes" id="UP001373909">
    <property type="component" value="Chromosome"/>
</dbReference>
<dbReference type="Pfam" id="PF26567">
    <property type="entry name" value="BstA_C"/>
    <property type="match status" value="1"/>
</dbReference>
<dbReference type="RefSeq" id="WP_338678959.1">
    <property type="nucleotide sequence ID" value="NZ_CP142523.1"/>
</dbReference>
<keyword evidence="3" id="KW-1185">Reference proteome</keyword>
<name>A0ABZ2GKF2_9BURK</name>
<sequence>MNIPGQVATQKQIPLDLGIEIQRDVNGIEMGVLDNGIPYLTQRGLSGITGIARNAIQNITKEWEEHWSDVVLGKDRISFFKQYLNSKGFNEPKLHLESIQNGVVHYAYPDIVCMAFLEYYAFESKADSATALENYRRFAAFGLRTFIYDALHYVPSDKWKYYNDRVSLLKDSAPVGYFTIFKETTGLVVDLISADLTVNDKTLPDISVGLAWAKYWKENNLEGSFGQRILYEHNYPDYYPQAFSNPQTPNAYPDAALPVFRQWFRETYLLTKFPKYILTKAKLLPGGAAEAIKIGAMYQPPSLS</sequence>
<proteinExistence type="predicted"/>
<evidence type="ECO:0000259" key="1">
    <source>
        <dbReference type="Pfam" id="PF26567"/>
    </source>
</evidence>
<dbReference type="InterPro" id="IPR058744">
    <property type="entry name" value="BstA-like_C"/>
</dbReference>
<dbReference type="EMBL" id="CP142523">
    <property type="protein sequence ID" value="WWO44549.1"/>
    <property type="molecule type" value="Genomic_DNA"/>
</dbReference>